<name>A0A1M6QNK1_9FIRM</name>
<dbReference type="RefSeq" id="WP_072850381.1">
    <property type="nucleotide sequence ID" value="NZ_FRAH01000019.1"/>
</dbReference>
<dbReference type="Proteomes" id="UP000183975">
    <property type="component" value="Unassembled WGS sequence"/>
</dbReference>
<dbReference type="SUPFAM" id="SSF88659">
    <property type="entry name" value="Sigma3 and sigma4 domains of RNA polymerase sigma factors"/>
    <property type="match status" value="1"/>
</dbReference>
<sequence>MGKKEDVSKMHAYLQKEAESTRGKVKRMLLEWGASLDQCGRKQEEIRKILRLKAECEGLAAEVKSRSMEKGFSLIEEAYDHNIAVLQEEIERKLTEKRKIDGMVALLSKEEQELLFLRYQKGYGYDYIALKLNMGRSTCFRIHDRILTELADKLESDGFFCDKREKN</sequence>
<dbReference type="GeneID" id="78175458"/>
<evidence type="ECO:0000313" key="2">
    <source>
        <dbReference type="Proteomes" id="UP000183975"/>
    </source>
</evidence>
<dbReference type="AlphaFoldDB" id="A0A1M6QNK1"/>
<reference evidence="1 2" key="1">
    <citation type="submission" date="2016-11" db="EMBL/GenBank/DDBJ databases">
        <authorList>
            <person name="Jaros S."/>
            <person name="Januszkiewicz K."/>
            <person name="Wedrychowicz H."/>
        </authorList>
    </citation>
    <scope>NUCLEOTIDE SEQUENCE [LARGE SCALE GENOMIC DNA]</scope>
    <source>
        <strain evidence="1 2">DSM 14214</strain>
    </source>
</reference>
<accession>A0A1M6QNK1</accession>
<dbReference type="InterPro" id="IPR013324">
    <property type="entry name" value="RNA_pol_sigma_r3/r4-like"/>
</dbReference>
<dbReference type="InterPro" id="IPR036388">
    <property type="entry name" value="WH-like_DNA-bd_sf"/>
</dbReference>
<evidence type="ECO:0000313" key="1">
    <source>
        <dbReference type="EMBL" id="SHK21728.1"/>
    </source>
</evidence>
<proteinExistence type="predicted"/>
<protein>
    <recommendedName>
        <fullName evidence="3">Sigma-70, region 4</fullName>
    </recommendedName>
</protein>
<dbReference type="EMBL" id="FRAH01000019">
    <property type="protein sequence ID" value="SHK21728.1"/>
    <property type="molecule type" value="Genomic_DNA"/>
</dbReference>
<dbReference type="OrthoDB" id="2088117at2"/>
<gene>
    <name evidence="1" type="ORF">SAMN02745138_01368</name>
</gene>
<evidence type="ECO:0008006" key="3">
    <source>
        <dbReference type="Google" id="ProtNLM"/>
    </source>
</evidence>
<dbReference type="Gene3D" id="1.10.10.10">
    <property type="entry name" value="Winged helix-like DNA-binding domain superfamily/Winged helix DNA-binding domain"/>
    <property type="match status" value="1"/>
</dbReference>
<keyword evidence="2" id="KW-1185">Reference proteome</keyword>
<organism evidence="1 2">
    <name type="scientific">Anaerotignum lactatifermentans DSM 14214</name>
    <dbReference type="NCBI Taxonomy" id="1121323"/>
    <lineage>
        <taxon>Bacteria</taxon>
        <taxon>Bacillati</taxon>
        <taxon>Bacillota</taxon>
        <taxon>Clostridia</taxon>
        <taxon>Lachnospirales</taxon>
        <taxon>Anaerotignaceae</taxon>
        <taxon>Anaerotignum</taxon>
    </lineage>
</organism>